<feature type="domain" description="Metallo-beta-lactamase" evidence="1">
    <location>
        <begin position="62"/>
        <end position="254"/>
    </location>
</feature>
<dbReference type="OrthoDB" id="341300at2759"/>
<dbReference type="AlphaFoldDB" id="A0A2G5B721"/>
<dbReference type="PANTHER" id="PTHR42663">
    <property type="entry name" value="HYDROLASE C777.06C-RELATED-RELATED"/>
    <property type="match status" value="1"/>
</dbReference>
<dbReference type="CDD" id="cd16279">
    <property type="entry name" value="metallo-hydrolase-like_MBL-fold"/>
    <property type="match status" value="1"/>
</dbReference>
<dbReference type="PANTHER" id="PTHR42663:SF6">
    <property type="entry name" value="HYDROLASE C777.06C-RELATED"/>
    <property type="match status" value="1"/>
</dbReference>
<dbReference type="Proteomes" id="UP000242474">
    <property type="component" value="Unassembled WGS sequence"/>
</dbReference>
<evidence type="ECO:0000313" key="2">
    <source>
        <dbReference type="EMBL" id="PIA14843.1"/>
    </source>
</evidence>
<reference evidence="2 3" key="1">
    <citation type="journal article" date="2015" name="Genome Biol. Evol.">
        <title>Phylogenomic analyses indicate that early fungi evolved digesting cell walls of algal ancestors of land plants.</title>
        <authorList>
            <person name="Chang Y."/>
            <person name="Wang S."/>
            <person name="Sekimoto S."/>
            <person name="Aerts A.L."/>
            <person name="Choi C."/>
            <person name="Clum A."/>
            <person name="LaButti K.M."/>
            <person name="Lindquist E.A."/>
            <person name="Yee Ngan C."/>
            <person name="Ohm R.A."/>
            <person name="Salamov A.A."/>
            <person name="Grigoriev I.V."/>
            <person name="Spatafora J.W."/>
            <person name="Berbee M.L."/>
        </authorList>
    </citation>
    <scope>NUCLEOTIDE SEQUENCE [LARGE SCALE GENOMIC DNA]</scope>
    <source>
        <strain evidence="2 3">NRRL 1564</strain>
    </source>
</reference>
<dbReference type="EMBL" id="KZ303512">
    <property type="protein sequence ID" value="PIA14843.1"/>
    <property type="molecule type" value="Genomic_DNA"/>
</dbReference>
<dbReference type="STRING" id="763665.A0A2G5B721"/>
<proteinExistence type="predicted"/>
<dbReference type="Pfam" id="PF12706">
    <property type="entry name" value="Lactamase_B_2"/>
    <property type="match status" value="1"/>
</dbReference>
<dbReference type="InterPro" id="IPR001279">
    <property type="entry name" value="Metallo-B-lactamas"/>
</dbReference>
<accession>A0A2G5B721</accession>
<sequence>MTNIIIFLGTGTSGGIPNVPCVTSNNPKCKVCKLSLTPEGCKNKRRNTSLLVCVDHPDGRQRNILIDCGKTFFESTVDIFVKHNIKTIDAVFISHGHTDAMLGLDDLRPWSVFQKSPIPVFCDQSTMDTISHTFPYLVNSSKATGCGYISELDFKVFDEINGPVECEGILFQPLKVEHGKYSDGTPFFSNGFRFEDISYVSDCSKIPDKARSLMEGSKTLILDTLRWTPFMSHFSYSEALSEVRNLKPQRTLLVGFCHRVDHADMEVLSKEHMAKENLDISAAFDGLRLDF</sequence>
<dbReference type="InterPro" id="IPR036866">
    <property type="entry name" value="RibonucZ/Hydroxyglut_hydro"/>
</dbReference>
<dbReference type="Gene3D" id="3.60.15.10">
    <property type="entry name" value="Ribonuclease Z/Hydroxyacylglutathione hydrolase-like"/>
    <property type="match status" value="1"/>
</dbReference>
<evidence type="ECO:0000259" key="1">
    <source>
        <dbReference type="Pfam" id="PF12706"/>
    </source>
</evidence>
<evidence type="ECO:0000313" key="3">
    <source>
        <dbReference type="Proteomes" id="UP000242474"/>
    </source>
</evidence>
<name>A0A2G5B721_COERN</name>
<organism evidence="2 3">
    <name type="scientific">Coemansia reversa (strain ATCC 12441 / NRRL 1564)</name>
    <dbReference type="NCBI Taxonomy" id="763665"/>
    <lineage>
        <taxon>Eukaryota</taxon>
        <taxon>Fungi</taxon>
        <taxon>Fungi incertae sedis</taxon>
        <taxon>Zoopagomycota</taxon>
        <taxon>Kickxellomycotina</taxon>
        <taxon>Kickxellomycetes</taxon>
        <taxon>Kickxellales</taxon>
        <taxon>Kickxellaceae</taxon>
        <taxon>Coemansia</taxon>
    </lineage>
</organism>
<gene>
    <name evidence="2" type="ORF">COEREDRAFT_103269</name>
</gene>
<dbReference type="SUPFAM" id="SSF56281">
    <property type="entry name" value="Metallo-hydrolase/oxidoreductase"/>
    <property type="match status" value="1"/>
</dbReference>
<keyword evidence="3" id="KW-1185">Reference proteome</keyword>
<protein>
    <recommendedName>
        <fullName evidence="1">Metallo-beta-lactamase domain-containing protein</fullName>
    </recommendedName>
</protein>